<sequence length="177" mass="19049">MADIATLDDDLAEFTSAIADQVESFLVAVRAVARGEAASSAVSMLLLEVSQLLLAGGRLGAIADVIPEERFEEDPGPDPDLDDLRDQLALLLDPCDSYREVFDPLAVPTEVETRRISDDLASTVADLAHGLTHFRAGRETEALWWWQFSYLSGWGPAASAALRALHSIVAGSRLQGS</sequence>
<protein>
    <submittedName>
        <fullName evidence="1">DUF5063 domain-containing protein</fullName>
    </submittedName>
</protein>
<comment type="caution">
    <text evidence="1">The sequence shown here is derived from an EMBL/GenBank/DDBJ whole genome shotgun (WGS) entry which is preliminary data.</text>
</comment>
<evidence type="ECO:0000313" key="2">
    <source>
        <dbReference type="Proteomes" id="UP000675781"/>
    </source>
</evidence>
<name>A0A941IMW6_9ACTN</name>
<dbReference type="RefSeq" id="WP_212529208.1">
    <property type="nucleotide sequence ID" value="NZ_JAGSOG010000066.1"/>
</dbReference>
<dbReference type="EMBL" id="JAGSOG010000066">
    <property type="protein sequence ID" value="MBR7834690.1"/>
    <property type="molecule type" value="Genomic_DNA"/>
</dbReference>
<dbReference type="Proteomes" id="UP000675781">
    <property type="component" value="Unassembled WGS sequence"/>
</dbReference>
<gene>
    <name evidence="1" type="ORF">KDL01_15555</name>
</gene>
<accession>A0A941IMW6</accession>
<evidence type="ECO:0000313" key="1">
    <source>
        <dbReference type="EMBL" id="MBR7834690.1"/>
    </source>
</evidence>
<dbReference type="Pfam" id="PF16702">
    <property type="entry name" value="DUF5063"/>
    <property type="match status" value="1"/>
</dbReference>
<organism evidence="1 2">
    <name type="scientific">Actinospica durhamensis</name>
    <dbReference type="NCBI Taxonomy" id="1508375"/>
    <lineage>
        <taxon>Bacteria</taxon>
        <taxon>Bacillati</taxon>
        <taxon>Actinomycetota</taxon>
        <taxon>Actinomycetes</taxon>
        <taxon>Catenulisporales</taxon>
        <taxon>Actinospicaceae</taxon>
        <taxon>Actinospica</taxon>
    </lineage>
</organism>
<dbReference type="Gene3D" id="1.20.120.1550">
    <property type="entry name" value="Protein of unknown function DUF5063"/>
    <property type="match status" value="1"/>
</dbReference>
<proteinExistence type="predicted"/>
<dbReference type="AlphaFoldDB" id="A0A941IMW6"/>
<dbReference type="InterPro" id="IPR032025">
    <property type="entry name" value="DUF5063"/>
</dbReference>
<dbReference type="InterPro" id="IPR038312">
    <property type="entry name" value="DUF5063_sf"/>
</dbReference>
<reference evidence="1" key="1">
    <citation type="submission" date="2021-04" db="EMBL/GenBank/DDBJ databases">
        <title>Genome based classification of Actinospica acidithermotolerans sp. nov., an actinobacterium isolated from an Indonesian hot spring.</title>
        <authorList>
            <person name="Kusuma A.B."/>
            <person name="Putra K.E."/>
            <person name="Nafisah S."/>
            <person name="Loh J."/>
            <person name="Nouioui I."/>
            <person name="Goodfellow M."/>
        </authorList>
    </citation>
    <scope>NUCLEOTIDE SEQUENCE</scope>
    <source>
        <strain evidence="1">CSCA 57</strain>
    </source>
</reference>
<keyword evidence="2" id="KW-1185">Reference proteome</keyword>